<dbReference type="Gene3D" id="3.40.50.2020">
    <property type="match status" value="1"/>
</dbReference>
<dbReference type="GO" id="GO:0004588">
    <property type="term" value="F:orotate phosphoribosyltransferase activity"/>
    <property type="evidence" value="ECO:0007669"/>
    <property type="project" value="TreeGrafter"/>
</dbReference>
<dbReference type="EMBL" id="MFUA01000022">
    <property type="protein sequence ID" value="OGI76646.1"/>
    <property type="molecule type" value="Genomic_DNA"/>
</dbReference>
<dbReference type="GO" id="GO:0004590">
    <property type="term" value="F:orotidine-5'-phosphate decarboxylase activity"/>
    <property type="evidence" value="ECO:0007669"/>
    <property type="project" value="TreeGrafter"/>
</dbReference>
<sequence length="222" mass="25473">MDKKLQQIALDFYKSKAIKFSKEGFKFNLHAEHPEAPLSPNYLNLRDVFRDPRIRKNIAKQIVPIVKKLRPDILVDLPQSISPITTTISDITKIPMISIRSEALKGIKKNHGVKQSINGAFKNRQKVLIIDDVVSSYAFTKIKAIKVLKENGLKVIPKIIVVVDREEGGKEKLKKLKFDLINILGFKDILNLYLLKKLITKQDYKKSLEYGKFAKDYVLKET</sequence>
<evidence type="ECO:0008006" key="5">
    <source>
        <dbReference type="Google" id="ProtNLM"/>
    </source>
</evidence>
<evidence type="ECO:0000256" key="2">
    <source>
        <dbReference type="ARBA" id="ARBA00022975"/>
    </source>
</evidence>
<reference evidence="3 4" key="1">
    <citation type="journal article" date="2016" name="Nat. Commun.">
        <title>Thousands of microbial genomes shed light on interconnected biogeochemical processes in an aquifer system.</title>
        <authorList>
            <person name="Anantharaman K."/>
            <person name="Brown C.T."/>
            <person name="Hug L.A."/>
            <person name="Sharon I."/>
            <person name="Castelle C.J."/>
            <person name="Probst A.J."/>
            <person name="Thomas B.C."/>
            <person name="Singh A."/>
            <person name="Wilkins M.J."/>
            <person name="Karaoz U."/>
            <person name="Brodie E.L."/>
            <person name="Williams K.H."/>
            <person name="Hubbard S.S."/>
            <person name="Banfield J.F."/>
        </authorList>
    </citation>
    <scope>NUCLEOTIDE SEQUENCE [LARGE SCALE GENOMIC DNA]</scope>
</reference>
<dbReference type="Proteomes" id="UP000178374">
    <property type="component" value="Unassembled WGS sequence"/>
</dbReference>
<accession>A0A1F6W4F4</accession>
<gene>
    <name evidence="3" type="ORF">A3B85_01090</name>
</gene>
<dbReference type="AlphaFoldDB" id="A0A1F6W4F4"/>
<dbReference type="PANTHER" id="PTHR19278:SF9">
    <property type="entry name" value="URIDINE 5'-MONOPHOSPHATE SYNTHASE"/>
    <property type="match status" value="1"/>
</dbReference>
<name>A0A1F6W4F4_9BACT</name>
<protein>
    <recommendedName>
        <fullName evidence="5">Phosphoribosyltransferase domain-containing protein</fullName>
    </recommendedName>
</protein>
<comment type="caution">
    <text evidence="3">The sequence shown here is derived from an EMBL/GenBank/DDBJ whole genome shotgun (WGS) entry which is preliminary data.</text>
</comment>
<dbReference type="GO" id="GO:0019856">
    <property type="term" value="P:pyrimidine nucleobase biosynthetic process"/>
    <property type="evidence" value="ECO:0007669"/>
    <property type="project" value="TreeGrafter"/>
</dbReference>
<organism evidence="3 4">
    <name type="scientific">Candidatus Nomurabacteria bacterium RIFCSPHIGHO2_02_FULL_37_13</name>
    <dbReference type="NCBI Taxonomy" id="1801750"/>
    <lineage>
        <taxon>Bacteria</taxon>
        <taxon>Candidatus Nomuraibacteriota</taxon>
    </lineage>
</organism>
<evidence type="ECO:0000256" key="1">
    <source>
        <dbReference type="ARBA" id="ARBA00004725"/>
    </source>
</evidence>
<comment type="pathway">
    <text evidence="1">Pyrimidine metabolism; UMP biosynthesis via de novo pathway.</text>
</comment>
<dbReference type="InterPro" id="IPR000836">
    <property type="entry name" value="PRTase_dom"/>
</dbReference>
<proteinExistence type="predicted"/>
<evidence type="ECO:0000313" key="3">
    <source>
        <dbReference type="EMBL" id="OGI76646.1"/>
    </source>
</evidence>
<evidence type="ECO:0000313" key="4">
    <source>
        <dbReference type="Proteomes" id="UP000178374"/>
    </source>
</evidence>
<dbReference type="GO" id="GO:0006222">
    <property type="term" value="P:UMP biosynthetic process"/>
    <property type="evidence" value="ECO:0007669"/>
    <property type="project" value="TreeGrafter"/>
</dbReference>
<dbReference type="PANTHER" id="PTHR19278">
    <property type="entry name" value="OROTATE PHOSPHORIBOSYLTRANSFERASE"/>
    <property type="match status" value="1"/>
</dbReference>
<keyword evidence="2" id="KW-0665">Pyrimidine biosynthesis</keyword>
<dbReference type="CDD" id="cd06223">
    <property type="entry name" value="PRTases_typeI"/>
    <property type="match status" value="1"/>
</dbReference>
<dbReference type="STRING" id="1801750.A3B85_01090"/>
<dbReference type="SUPFAM" id="SSF53271">
    <property type="entry name" value="PRTase-like"/>
    <property type="match status" value="1"/>
</dbReference>
<dbReference type="InterPro" id="IPR029057">
    <property type="entry name" value="PRTase-like"/>
</dbReference>